<reference evidence="3" key="1">
    <citation type="submission" date="2025-08" db="UniProtKB">
        <authorList>
            <consortium name="Ensembl"/>
        </authorList>
    </citation>
    <scope>IDENTIFICATION</scope>
</reference>
<dbReference type="PANTHER" id="PTHR11871">
    <property type="entry name" value="PROTEIN PHOSPHATASE PP2A REGULATORY SUBUNIT B"/>
    <property type="match status" value="1"/>
</dbReference>
<organism evidence="3 4">
    <name type="scientific">Piliocolobus tephrosceles</name>
    <name type="common">Ugandan red Colobus</name>
    <dbReference type="NCBI Taxonomy" id="591936"/>
    <lineage>
        <taxon>Eukaryota</taxon>
        <taxon>Metazoa</taxon>
        <taxon>Chordata</taxon>
        <taxon>Craniata</taxon>
        <taxon>Vertebrata</taxon>
        <taxon>Euteleostomi</taxon>
        <taxon>Mammalia</taxon>
        <taxon>Eutheria</taxon>
        <taxon>Euarchontoglires</taxon>
        <taxon>Primates</taxon>
        <taxon>Haplorrhini</taxon>
        <taxon>Catarrhini</taxon>
        <taxon>Cercopithecidae</taxon>
        <taxon>Colobinae</taxon>
        <taxon>Piliocolobus</taxon>
    </lineage>
</organism>
<evidence type="ECO:0000256" key="2">
    <source>
        <dbReference type="ARBA" id="ARBA00022737"/>
    </source>
</evidence>
<dbReference type="Ensembl" id="ENSPTET00000029372.1">
    <property type="protein sequence ID" value="ENSPTEP00000020194.1"/>
    <property type="gene ID" value="ENSPTEG00000021459.1"/>
</dbReference>
<name>A0A8C9HI00_9PRIM</name>
<keyword evidence="2" id="KW-0677">Repeat</keyword>
<evidence type="ECO:0000256" key="1">
    <source>
        <dbReference type="ARBA" id="ARBA00022574"/>
    </source>
</evidence>
<dbReference type="InterPro" id="IPR000009">
    <property type="entry name" value="PP2A_PR55"/>
</dbReference>
<sequence length="94" mass="10419">FPLSGPGSCPGSHFQWCFSQVDGAIEEDMTEDLPQGRADIISTIEFNYSGAPVAEDKDGRVIFQQEVENKSCPHSRGEYNVYSTFKGYKPGFGY</sequence>
<dbReference type="GO" id="GO:0019888">
    <property type="term" value="F:protein phosphatase regulator activity"/>
    <property type="evidence" value="ECO:0007669"/>
    <property type="project" value="InterPro"/>
</dbReference>
<dbReference type="GO" id="GO:0000159">
    <property type="term" value="C:protein phosphatase type 2A complex"/>
    <property type="evidence" value="ECO:0007669"/>
    <property type="project" value="InterPro"/>
</dbReference>
<evidence type="ECO:0000313" key="3">
    <source>
        <dbReference type="Ensembl" id="ENSPTEP00000020194.1"/>
    </source>
</evidence>
<accession>A0A8C9HI00</accession>
<dbReference type="Proteomes" id="UP000694416">
    <property type="component" value="Unplaced"/>
</dbReference>
<keyword evidence="4" id="KW-1185">Reference proteome</keyword>
<dbReference type="AlphaFoldDB" id="A0A8C9HI00"/>
<keyword evidence="1" id="KW-0853">WD repeat</keyword>
<proteinExistence type="predicted"/>
<protein>
    <submittedName>
        <fullName evidence="3">Uncharacterized protein</fullName>
    </submittedName>
</protein>
<evidence type="ECO:0000313" key="4">
    <source>
        <dbReference type="Proteomes" id="UP000694416"/>
    </source>
</evidence>
<reference evidence="3" key="2">
    <citation type="submission" date="2025-09" db="UniProtKB">
        <authorList>
            <consortium name="Ensembl"/>
        </authorList>
    </citation>
    <scope>IDENTIFICATION</scope>
</reference>